<evidence type="ECO:0000313" key="6">
    <source>
        <dbReference type="EMBL" id="KAK1747781.1"/>
    </source>
</evidence>
<reference evidence="6" key="2">
    <citation type="submission" date="2023-06" db="EMBL/GenBank/DDBJ databases">
        <title>Survivors Of The Sea: Transcriptome response of Skeletonema marinoi to long-term dormancy.</title>
        <authorList>
            <person name="Pinder M.I.M."/>
            <person name="Kourtchenko O."/>
            <person name="Robertson E.K."/>
            <person name="Larsson T."/>
            <person name="Maumus F."/>
            <person name="Osuna-Cruz C.M."/>
            <person name="Vancaester E."/>
            <person name="Stenow R."/>
            <person name="Vandepoele K."/>
            <person name="Ploug H."/>
            <person name="Bruchert V."/>
            <person name="Godhe A."/>
            <person name="Topel M."/>
        </authorList>
    </citation>
    <scope>NUCLEOTIDE SEQUENCE</scope>
    <source>
        <strain evidence="6">R05AC</strain>
    </source>
</reference>
<evidence type="ECO:0000313" key="5">
    <source>
        <dbReference type="EMBL" id="CAD9605674.1"/>
    </source>
</evidence>
<dbReference type="EMBL" id="JATAAI010000002">
    <property type="protein sequence ID" value="KAK1747781.1"/>
    <property type="molecule type" value="Genomic_DNA"/>
</dbReference>
<gene>
    <name evidence="6" type="ORF">QTG54_001744</name>
    <name evidence="5" type="ORF">SMAR0320_LOCUS11938</name>
</gene>
<evidence type="ECO:0000256" key="1">
    <source>
        <dbReference type="ARBA" id="ARBA00007584"/>
    </source>
</evidence>
<dbReference type="PANTHER" id="PTHR12499:SF0">
    <property type="entry name" value="OPTIC ATROPHY 3 PROTEIN"/>
    <property type="match status" value="1"/>
</dbReference>
<dbReference type="Proteomes" id="UP001224775">
    <property type="component" value="Unassembled WGS sequence"/>
</dbReference>
<dbReference type="Pfam" id="PF07047">
    <property type="entry name" value="OPA3"/>
    <property type="match status" value="1"/>
</dbReference>
<feature type="region of interest" description="Disordered" evidence="4">
    <location>
        <begin position="168"/>
        <end position="215"/>
    </location>
</feature>
<evidence type="ECO:0000256" key="3">
    <source>
        <dbReference type="SAM" id="Coils"/>
    </source>
</evidence>
<accession>A0A7S2PMH6</accession>
<dbReference type="PANTHER" id="PTHR12499">
    <property type="entry name" value="OPTIC ATROPHY 3 PROTEIN OPA3"/>
    <property type="match status" value="1"/>
</dbReference>
<evidence type="ECO:0000256" key="2">
    <source>
        <dbReference type="ARBA" id="ARBA00023054"/>
    </source>
</evidence>
<comment type="similarity">
    <text evidence="1">Belongs to the OPA3 family.</text>
</comment>
<organism evidence="5">
    <name type="scientific">Skeletonema marinoi</name>
    <dbReference type="NCBI Taxonomy" id="267567"/>
    <lineage>
        <taxon>Eukaryota</taxon>
        <taxon>Sar</taxon>
        <taxon>Stramenopiles</taxon>
        <taxon>Ochrophyta</taxon>
        <taxon>Bacillariophyta</taxon>
        <taxon>Coscinodiscophyceae</taxon>
        <taxon>Thalassiosirophycidae</taxon>
        <taxon>Thalassiosirales</taxon>
        <taxon>Skeletonemataceae</taxon>
        <taxon>Skeletonema</taxon>
        <taxon>Skeletonema marinoi-dohrnii complex</taxon>
    </lineage>
</organism>
<reference evidence="5" key="1">
    <citation type="submission" date="2021-01" db="EMBL/GenBank/DDBJ databases">
        <authorList>
            <person name="Corre E."/>
            <person name="Pelletier E."/>
            <person name="Niang G."/>
            <person name="Scheremetjew M."/>
            <person name="Finn R."/>
            <person name="Kale V."/>
            <person name="Holt S."/>
            <person name="Cochrane G."/>
            <person name="Meng A."/>
            <person name="Brown T."/>
            <person name="Cohen L."/>
        </authorList>
    </citation>
    <scope>NUCLEOTIDE SEQUENCE</scope>
    <source>
        <strain evidence="5">SM1012Den-03</strain>
    </source>
</reference>
<keyword evidence="7" id="KW-1185">Reference proteome</keyword>
<proteinExistence type="inferred from homology"/>
<protein>
    <submittedName>
        <fullName evidence="6">OPA3 family protein</fullName>
    </submittedName>
</protein>
<dbReference type="InterPro" id="IPR010754">
    <property type="entry name" value="OPA3-like"/>
</dbReference>
<dbReference type="GO" id="GO:0005739">
    <property type="term" value="C:mitochondrion"/>
    <property type="evidence" value="ECO:0007669"/>
    <property type="project" value="TreeGrafter"/>
</dbReference>
<dbReference type="AlphaFoldDB" id="A0A7S2PMH6"/>
<dbReference type="EMBL" id="HBGZ01016681">
    <property type="protein sequence ID" value="CAD9605674.1"/>
    <property type="molecule type" value="Transcribed_RNA"/>
</dbReference>
<feature type="coiled-coil region" evidence="3">
    <location>
        <begin position="101"/>
        <end position="142"/>
    </location>
</feature>
<keyword evidence="2 3" id="KW-0175">Coiled coil</keyword>
<evidence type="ECO:0000256" key="4">
    <source>
        <dbReference type="SAM" id="MobiDB-lite"/>
    </source>
</evidence>
<evidence type="ECO:0000313" key="7">
    <source>
        <dbReference type="Proteomes" id="UP001224775"/>
    </source>
</evidence>
<feature type="compositionally biased region" description="Polar residues" evidence="4">
    <location>
        <begin position="194"/>
        <end position="206"/>
    </location>
</feature>
<sequence>MAPAALPLAKLAGLLIKTISKPVAKQIKHSAIKYGTSRSALMSVGQASHAITTRMTIWSSGYKVRSISKLEDEAALSRGADLLSEAIVFSVAAGVTTYEYLRSSESSKKKEEAQLQKIRDDAMKLQAKLNSLDKRLVALEEYAKANRSSISLLRGGKEYVEPKAVVPIDDREGDGNFAILEPIDEPQQQDEGDPNNNAATDEPSSVKSKRSWWPF</sequence>
<name>A0A7S2PMH6_9STRA</name>
<dbReference type="GO" id="GO:0019216">
    <property type="term" value="P:regulation of lipid metabolic process"/>
    <property type="evidence" value="ECO:0007669"/>
    <property type="project" value="TreeGrafter"/>
</dbReference>
<feature type="compositionally biased region" description="Acidic residues" evidence="4">
    <location>
        <begin position="182"/>
        <end position="193"/>
    </location>
</feature>